<evidence type="ECO:0000313" key="5">
    <source>
        <dbReference type="EMBL" id="SEP52744.1"/>
    </source>
</evidence>
<dbReference type="AlphaFoldDB" id="A0A1H8YKL0"/>
<dbReference type="GO" id="GO:0006654">
    <property type="term" value="P:phosphatidic acid biosynthetic process"/>
    <property type="evidence" value="ECO:0007669"/>
    <property type="project" value="TreeGrafter"/>
</dbReference>
<gene>
    <name evidence="5" type="ORF">SAMN04489732_12229</name>
</gene>
<evidence type="ECO:0000256" key="2">
    <source>
        <dbReference type="ARBA" id="ARBA00023315"/>
    </source>
</evidence>
<dbReference type="RefSeq" id="WP_091626545.1">
    <property type="nucleotide sequence ID" value="NZ_FOEF01000022.1"/>
</dbReference>
<dbReference type="InterPro" id="IPR002123">
    <property type="entry name" value="Plipid/glycerol_acylTrfase"/>
</dbReference>
<dbReference type="Pfam" id="PF01553">
    <property type="entry name" value="Acyltransferase"/>
    <property type="match status" value="1"/>
</dbReference>
<evidence type="ECO:0000259" key="4">
    <source>
        <dbReference type="SMART" id="SM00563"/>
    </source>
</evidence>
<dbReference type="GO" id="GO:0003841">
    <property type="term" value="F:1-acylglycerol-3-phosphate O-acyltransferase activity"/>
    <property type="evidence" value="ECO:0007669"/>
    <property type="project" value="TreeGrafter"/>
</dbReference>
<dbReference type="OrthoDB" id="3554363at2"/>
<reference evidence="5 6" key="1">
    <citation type="submission" date="2016-10" db="EMBL/GenBank/DDBJ databases">
        <authorList>
            <person name="de Groot N.N."/>
        </authorList>
    </citation>
    <scope>NUCLEOTIDE SEQUENCE [LARGE SCALE GENOMIC DNA]</scope>
    <source>
        <strain evidence="5 6">DSM 44993</strain>
    </source>
</reference>
<evidence type="ECO:0000256" key="1">
    <source>
        <dbReference type="ARBA" id="ARBA00022679"/>
    </source>
</evidence>
<keyword evidence="3" id="KW-1133">Transmembrane helix</keyword>
<sequence length="264" mass="28468">MALRNRTRERWTPLEPAAPEGELLTFRQMAAYGRRFARRGRGHWYSAAIEVIWQFLVLFSRFRVRGAGHIPASGGVVVASNHLSFADPATATAFCLGAGRVPRYLAKSGLWDVPVLGRIMRSGGHIPVYRGAPTASGAYRDAVVAVQAGECVAIFPESTFSKDPDGWPMKGKTGAARIALETGVPVIPLANWGTHHLLPATAWLPRGIPRKTVDLVAGPPVDLSDLRDVELTRAVLEEATARIMAAITELLAGIRGAQPPANRP</sequence>
<name>A0A1H8YKL0_9PSEU</name>
<dbReference type="SMART" id="SM00563">
    <property type="entry name" value="PlsC"/>
    <property type="match status" value="1"/>
</dbReference>
<keyword evidence="3" id="KW-0812">Transmembrane</keyword>
<evidence type="ECO:0000313" key="6">
    <source>
        <dbReference type="Proteomes" id="UP000198582"/>
    </source>
</evidence>
<keyword evidence="6" id="KW-1185">Reference proteome</keyword>
<keyword evidence="1 5" id="KW-0808">Transferase</keyword>
<keyword evidence="3" id="KW-0472">Membrane</keyword>
<dbReference type="CDD" id="cd07989">
    <property type="entry name" value="LPLAT_AGPAT-like"/>
    <property type="match status" value="1"/>
</dbReference>
<dbReference type="Proteomes" id="UP000198582">
    <property type="component" value="Unassembled WGS sequence"/>
</dbReference>
<proteinExistence type="predicted"/>
<feature type="domain" description="Phospholipid/glycerol acyltransferase" evidence="4">
    <location>
        <begin position="76"/>
        <end position="194"/>
    </location>
</feature>
<accession>A0A1H8YKL0</accession>
<dbReference type="STRING" id="394193.SAMN04489732_12229"/>
<dbReference type="PANTHER" id="PTHR10434:SF55">
    <property type="entry name" value="POSSIBLE ACYLTRANSFERASE"/>
    <property type="match status" value="1"/>
</dbReference>
<organism evidence="5 6">
    <name type="scientific">Amycolatopsis saalfeldensis</name>
    <dbReference type="NCBI Taxonomy" id="394193"/>
    <lineage>
        <taxon>Bacteria</taxon>
        <taxon>Bacillati</taxon>
        <taxon>Actinomycetota</taxon>
        <taxon>Actinomycetes</taxon>
        <taxon>Pseudonocardiales</taxon>
        <taxon>Pseudonocardiaceae</taxon>
        <taxon>Amycolatopsis</taxon>
    </lineage>
</organism>
<dbReference type="EMBL" id="FOEF01000022">
    <property type="protein sequence ID" value="SEP52744.1"/>
    <property type="molecule type" value="Genomic_DNA"/>
</dbReference>
<feature type="transmembrane region" description="Helical" evidence="3">
    <location>
        <begin position="44"/>
        <end position="62"/>
    </location>
</feature>
<dbReference type="PANTHER" id="PTHR10434">
    <property type="entry name" value="1-ACYL-SN-GLYCEROL-3-PHOSPHATE ACYLTRANSFERASE"/>
    <property type="match status" value="1"/>
</dbReference>
<dbReference type="SUPFAM" id="SSF69593">
    <property type="entry name" value="Glycerol-3-phosphate (1)-acyltransferase"/>
    <property type="match status" value="1"/>
</dbReference>
<protein>
    <submittedName>
        <fullName evidence="5">1-acyl-sn-glycerol-3-phosphate acyltransferases</fullName>
    </submittedName>
</protein>
<evidence type="ECO:0000256" key="3">
    <source>
        <dbReference type="SAM" id="Phobius"/>
    </source>
</evidence>
<dbReference type="GO" id="GO:0005886">
    <property type="term" value="C:plasma membrane"/>
    <property type="evidence" value="ECO:0007669"/>
    <property type="project" value="TreeGrafter"/>
</dbReference>
<keyword evidence="2 5" id="KW-0012">Acyltransferase</keyword>